<name>A0AAV4X6I0_9ARAC</name>
<keyword evidence="2" id="KW-1185">Reference proteome</keyword>
<dbReference type="EMBL" id="BPLQ01015694">
    <property type="protein sequence ID" value="GIY89780.1"/>
    <property type="molecule type" value="Genomic_DNA"/>
</dbReference>
<protein>
    <submittedName>
        <fullName evidence="1">Uncharacterized protein</fullName>
    </submittedName>
</protein>
<evidence type="ECO:0000313" key="1">
    <source>
        <dbReference type="EMBL" id="GIY89780.1"/>
    </source>
</evidence>
<comment type="caution">
    <text evidence="1">The sequence shown here is derived from an EMBL/GenBank/DDBJ whole genome shotgun (WGS) entry which is preliminary data.</text>
</comment>
<gene>
    <name evidence="1" type="ORF">CDAR_175611</name>
</gene>
<evidence type="ECO:0000313" key="2">
    <source>
        <dbReference type="Proteomes" id="UP001054837"/>
    </source>
</evidence>
<dbReference type="AlphaFoldDB" id="A0AAV4X6I0"/>
<organism evidence="1 2">
    <name type="scientific">Caerostris darwini</name>
    <dbReference type="NCBI Taxonomy" id="1538125"/>
    <lineage>
        <taxon>Eukaryota</taxon>
        <taxon>Metazoa</taxon>
        <taxon>Ecdysozoa</taxon>
        <taxon>Arthropoda</taxon>
        <taxon>Chelicerata</taxon>
        <taxon>Arachnida</taxon>
        <taxon>Araneae</taxon>
        <taxon>Araneomorphae</taxon>
        <taxon>Entelegynae</taxon>
        <taxon>Araneoidea</taxon>
        <taxon>Araneidae</taxon>
        <taxon>Caerostris</taxon>
    </lineage>
</organism>
<dbReference type="Proteomes" id="UP001054837">
    <property type="component" value="Unassembled WGS sequence"/>
</dbReference>
<sequence length="118" mass="13010">MEKSTSLDWRERGVEIFTSPHSLMSTGTVTEEIVPRTILREISPRTDGPARINELAGGSFPAINELAKTKGLPIAEDGSEALTKDSPHNDPWTSFNRAFPSLSHLSVIVICHRVLCRL</sequence>
<proteinExistence type="predicted"/>
<accession>A0AAV4X6I0</accession>
<reference evidence="1 2" key="1">
    <citation type="submission" date="2021-06" db="EMBL/GenBank/DDBJ databases">
        <title>Caerostris darwini draft genome.</title>
        <authorList>
            <person name="Kono N."/>
            <person name="Arakawa K."/>
        </authorList>
    </citation>
    <scope>NUCLEOTIDE SEQUENCE [LARGE SCALE GENOMIC DNA]</scope>
</reference>